<evidence type="ECO:0000313" key="3">
    <source>
        <dbReference type="Proteomes" id="UP000000707"/>
    </source>
</evidence>
<dbReference type="OrthoDB" id="4012429at2759"/>
<evidence type="ECO:0000256" key="1">
    <source>
        <dbReference type="SAM" id="MobiDB-lite"/>
    </source>
</evidence>
<dbReference type="eggNOG" id="ENOG502RR79">
    <property type="taxonomic scope" value="Eukaryota"/>
</dbReference>
<dbReference type="KEGG" id="cten:18248311"/>
<keyword evidence="3" id="KW-1185">Reference proteome</keyword>
<feature type="compositionally biased region" description="Low complexity" evidence="1">
    <location>
        <begin position="32"/>
        <end position="45"/>
    </location>
</feature>
<dbReference type="AlphaFoldDB" id="G3BDW1"/>
<accession>G3BDW1</accession>
<dbReference type="GeneID" id="18248311"/>
<organism evidence="3">
    <name type="scientific">Candida tenuis (strain ATCC 10573 / BCRC 21748 / CBS 615 / JCM 9827 / NBRC 10315 / NRRL Y-1498 / VKM Y-70)</name>
    <name type="common">Yeast</name>
    <name type="synonym">Yamadazyma tenuis</name>
    <dbReference type="NCBI Taxonomy" id="590646"/>
    <lineage>
        <taxon>Eukaryota</taxon>
        <taxon>Fungi</taxon>
        <taxon>Dikarya</taxon>
        <taxon>Ascomycota</taxon>
        <taxon>Saccharomycotina</taxon>
        <taxon>Pichiomycetes</taxon>
        <taxon>Debaryomycetaceae</taxon>
        <taxon>Yamadazyma</taxon>
    </lineage>
</organism>
<name>G3BDW1_CANTC</name>
<dbReference type="EMBL" id="GL996528">
    <property type="protein sequence ID" value="EGV61125.1"/>
    <property type="molecule type" value="Genomic_DNA"/>
</dbReference>
<protein>
    <submittedName>
        <fullName evidence="2">Uncharacterized protein</fullName>
    </submittedName>
</protein>
<proteinExistence type="predicted"/>
<evidence type="ECO:0000313" key="2">
    <source>
        <dbReference type="EMBL" id="EGV61124.1"/>
    </source>
</evidence>
<dbReference type="EMBL" id="GL996528">
    <property type="protein sequence ID" value="EGV61124.1"/>
    <property type="molecule type" value="Genomic_DNA"/>
</dbReference>
<reference evidence="2 3" key="1">
    <citation type="journal article" date="2011" name="Proc. Natl. Acad. Sci. U.S.A.">
        <title>Comparative genomics of xylose-fermenting fungi for enhanced biofuel production.</title>
        <authorList>
            <person name="Wohlbach D.J."/>
            <person name="Kuo A."/>
            <person name="Sato T.K."/>
            <person name="Potts K.M."/>
            <person name="Salamov A.A."/>
            <person name="LaButti K.M."/>
            <person name="Sun H."/>
            <person name="Clum A."/>
            <person name="Pangilinan J.L."/>
            <person name="Lindquist E.A."/>
            <person name="Lucas S."/>
            <person name="Lapidus A."/>
            <person name="Jin M."/>
            <person name="Gunawan C."/>
            <person name="Balan V."/>
            <person name="Dale B.E."/>
            <person name="Jeffries T.W."/>
            <person name="Zinkel R."/>
            <person name="Barry K.W."/>
            <person name="Grigoriev I.V."/>
            <person name="Gasch A.P."/>
        </authorList>
    </citation>
    <scope>NUCLEOTIDE SEQUENCE [LARGE SCALE GENOMIC DNA]</scope>
    <source>
        <strain evidence="2">ATCC 10573</strain>
        <strain evidence="3">ATCC 10573 / BCRC 21748 / CBS 615 / JCM 9827 / NBRC 10315 / NRRL Y-1498 / VKM Y-70</strain>
    </source>
</reference>
<dbReference type="RefSeq" id="XP_006690338.1">
    <property type="nucleotide sequence ID" value="XM_006690275.1"/>
</dbReference>
<gene>
    <name evidence="2" type="ORF">CANTEDRAFT_116447</name>
</gene>
<sequence length="288" mass="33429">MYKSGVKALVRNASKRRPGLSQLRAQRDTFKPPQSVASSSTSSPPLKYVSVKEFPKAPSHVTSMDTKDLFESVNISIEPEKEDLSVNFEIPRKFSKQYQSSILNQRDLAMMKQLDVMMNTDDDKVIMESQIILGNLYSDRDSFSSYIPEHPLKKSLSGMINLNPHLNDIDDEYLWDLIPPDKFFGSKFYEKEGTFKEWEKEVMEEKNKLIDHLKVHEAEISDFLQKYGKNKSFLEKRNGRLRLNKSLIKAYKLLKSKNLHVKKMDGNDGEDLEFEFVIDDFDIKDNKN</sequence>
<dbReference type="Proteomes" id="UP000000707">
    <property type="component" value="Unassembled WGS sequence"/>
</dbReference>
<feature type="region of interest" description="Disordered" evidence="1">
    <location>
        <begin position="1"/>
        <end position="45"/>
    </location>
</feature>
<dbReference type="HOGENOM" id="CLU_966429_0_0_1"/>